<keyword evidence="7 9" id="KW-0503">Monooxygenase</keyword>
<dbReference type="VEuPathDB" id="FungiDB:ATEG_07540"/>
<evidence type="ECO:0000256" key="3">
    <source>
        <dbReference type="ARBA" id="ARBA00022617"/>
    </source>
</evidence>
<evidence type="ECO:0000256" key="9">
    <source>
        <dbReference type="RuleBase" id="RU000461"/>
    </source>
</evidence>
<reference evidence="10 11" key="1">
    <citation type="submission" date="2020-01" db="EMBL/GenBank/DDBJ databases">
        <title>Aspergillus terreus IFO 6365 whole genome shotgun sequence.</title>
        <authorList>
            <person name="Kanamasa S."/>
            <person name="Takahashi H."/>
        </authorList>
    </citation>
    <scope>NUCLEOTIDE SEQUENCE [LARGE SCALE GENOMIC DNA]</scope>
    <source>
        <strain evidence="10 11">IFO 6365</strain>
    </source>
</reference>
<dbReference type="Proteomes" id="UP000452235">
    <property type="component" value="Unassembled WGS sequence"/>
</dbReference>
<dbReference type="OrthoDB" id="1470350at2759"/>
<evidence type="ECO:0000313" key="11">
    <source>
        <dbReference type="Proteomes" id="UP000452235"/>
    </source>
</evidence>
<dbReference type="GO" id="GO:0016705">
    <property type="term" value="F:oxidoreductase activity, acting on paired donors, with incorporation or reduction of molecular oxygen"/>
    <property type="evidence" value="ECO:0007669"/>
    <property type="project" value="InterPro"/>
</dbReference>
<keyword evidence="11" id="KW-1185">Reference proteome</keyword>
<dbReference type="PROSITE" id="PS00086">
    <property type="entry name" value="CYTOCHROME_P450"/>
    <property type="match status" value="1"/>
</dbReference>
<keyword evidence="5 9" id="KW-0560">Oxidoreductase</keyword>
<evidence type="ECO:0000256" key="4">
    <source>
        <dbReference type="ARBA" id="ARBA00022723"/>
    </source>
</evidence>
<evidence type="ECO:0000256" key="8">
    <source>
        <dbReference type="PIRSR" id="PIRSR602401-1"/>
    </source>
</evidence>
<evidence type="ECO:0000313" key="10">
    <source>
        <dbReference type="EMBL" id="GFF12181.1"/>
    </source>
</evidence>
<dbReference type="PRINTS" id="PR00463">
    <property type="entry name" value="EP450I"/>
</dbReference>
<dbReference type="PRINTS" id="PR00385">
    <property type="entry name" value="P450"/>
</dbReference>
<dbReference type="Gene3D" id="1.10.630.10">
    <property type="entry name" value="Cytochrome P450"/>
    <property type="match status" value="1"/>
</dbReference>
<dbReference type="PANTHER" id="PTHR24287:SF1">
    <property type="entry name" value="P450, PUTATIVE (EUROFUNG)-RELATED"/>
    <property type="match status" value="1"/>
</dbReference>
<dbReference type="EMBL" id="BLJY01000001">
    <property type="protein sequence ID" value="GFF12181.1"/>
    <property type="molecule type" value="Genomic_DNA"/>
</dbReference>
<keyword evidence="6 8" id="KW-0408">Iron</keyword>
<dbReference type="InterPro" id="IPR047146">
    <property type="entry name" value="Cyt_P450_E_CYP52_fungi"/>
</dbReference>
<dbReference type="InterPro" id="IPR001128">
    <property type="entry name" value="Cyt_P450"/>
</dbReference>
<keyword evidence="3 8" id="KW-0349">Heme</keyword>
<organism evidence="10 11">
    <name type="scientific">Aspergillus terreus</name>
    <dbReference type="NCBI Taxonomy" id="33178"/>
    <lineage>
        <taxon>Eukaryota</taxon>
        <taxon>Fungi</taxon>
        <taxon>Dikarya</taxon>
        <taxon>Ascomycota</taxon>
        <taxon>Pezizomycotina</taxon>
        <taxon>Eurotiomycetes</taxon>
        <taxon>Eurotiomycetidae</taxon>
        <taxon>Eurotiales</taxon>
        <taxon>Aspergillaceae</taxon>
        <taxon>Aspergillus</taxon>
        <taxon>Aspergillus subgen. Circumdati</taxon>
    </lineage>
</organism>
<evidence type="ECO:0000256" key="6">
    <source>
        <dbReference type="ARBA" id="ARBA00023004"/>
    </source>
</evidence>
<evidence type="ECO:0000256" key="7">
    <source>
        <dbReference type="ARBA" id="ARBA00023033"/>
    </source>
</evidence>
<comment type="caution">
    <text evidence="10">The sequence shown here is derived from an EMBL/GenBank/DDBJ whole genome shotgun (WGS) entry which is preliminary data.</text>
</comment>
<evidence type="ECO:0000256" key="5">
    <source>
        <dbReference type="ARBA" id="ARBA00023002"/>
    </source>
</evidence>
<keyword evidence="4 8" id="KW-0479">Metal-binding</keyword>
<comment type="similarity">
    <text evidence="2 9">Belongs to the cytochrome P450 family.</text>
</comment>
<dbReference type="PANTHER" id="PTHR24287">
    <property type="entry name" value="P450, PUTATIVE (EUROFUNG)-RELATED"/>
    <property type="match status" value="1"/>
</dbReference>
<gene>
    <name evidence="10" type="ORF">ATEIFO6365_0001040400</name>
</gene>
<comment type="cofactor">
    <cofactor evidence="1 8">
        <name>heme</name>
        <dbReference type="ChEBI" id="CHEBI:30413"/>
    </cofactor>
</comment>
<evidence type="ECO:0000256" key="1">
    <source>
        <dbReference type="ARBA" id="ARBA00001971"/>
    </source>
</evidence>
<protein>
    <submittedName>
        <fullName evidence="10">Cytochrome P450</fullName>
    </submittedName>
</protein>
<dbReference type="InterPro" id="IPR017972">
    <property type="entry name" value="Cyt_P450_CS"/>
</dbReference>
<evidence type="ECO:0000256" key="2">
    <source>
        <dbReference type="ARBA" id="ARBA00010617"/>
    </source>
</evidence>
<dbReference type="InterPro" id="IPR036396">
    <property type="entry name" value="Cyt_P450_sf"/>
</dbReference>
<dbReference type="Pfam" id="PF00067">
    <property type="entry name" value="p450"/>
    <property type="match status" value="1"/>
</dbReference>
<sequence>MAIFEVLGLAILASLAYYNVCCVLQWWHLNQLSKKHGCAPPTTRYMRWPWGAERVLRLLRFKGDVLDDLIMATFAQLQTWTIQLHMPLVLNPTLLVADPANIKAVLSTSFADWGVGQRRLKQFGPFLGLGIFTADGPPWSSARSLLRPVFTRPQVGNLQFTARHVDRLIQCLSREGVLQPGGWTDWVDAMPLIYRFTLDAATEFLFGESVESQVLPSNAIVSTLEGRNDFERAFEESSVGVGGRMRLGAFYWLLNHPSFRKACHLCRTYVGWFVDKALSLEKATPHRESCSQQPGLFLQQLAQCTQDPTVIRDQLLQLLFAGRDTTATLLSFALLCLAREPAAWEKLRREIRGQLGPTAHGGDRMDSMSFESLKSCSYLQHVLAETLRLYPPIPVNTRQALHDTVLPTGGGPDGKQPIAVPQGTTLTYSVYVVHRRTDIWGADAAEWCPERWVGMKGGFHYLPFNAGPRHCPGQQFALTEAAYALARLAQVFDKLECSDPDQPIKKKLGITLQPMGGVVVRFRVAD</sequence>
<name>A0A5M3YLL7_ASPTE</name>
<dbReference type="GO" id="GO:0005506">
    <property type="term" value="F:iron ion binding"/>
    <property type="evidence" value="ECO:0007669"/>
    <property type="project" value="InterPro"/>
</dbReference>
<dbReference type="SUPFAM" id="SSF48264">
    <property type="entry name" value="Cytochrome P450"/>
    <property type="match status" value="1"/>
</dbReference>
<dbReference type="InterPro" id="IPR002401">
    <property type="entry name" value="Cyt_P450_E_grp-I"/>
</dbReference>
<accession>A0A5M3YLL7</accession>
<dbReference type="GO" id="GO:0020037">
    <property type="term" value="F:heme binding"/>
    <property type="evidence" value="ECO:0007669"/>
    <property type="project" value="InterPro"/>
</dbReference>
<dbReference type="GO" id="GO:0004497">
    <property type="term" value="F:monooxygenase activity"/>
    <property type="evidence" value="ECO:0007669"/>
    <property type="project" value="UniProtKB-KW"/>
</dbReference>
<dbReference type="CDD" id="cd11063">
    <property type="entry name" value="CYP52"/>
    <property type="match status" value="1"/>
</dbReference>
<dbReference type="AlphaFoldDB" id="A0A5M3YLL7"/>
<feature type="binding site" description="axial binding residue" evidence="8">
    <location>
        <position position="471"/>
    </location>
    <ligand>
        <name>heme</name>
        <dbReference type="ChEBI" id="CHEBI:30413"/>
    </ligand>
    <ligandPart>
        <name>Fe</name>
        <dbReference type="ChEBI" id="CHEBI:18248"/>
    </ligandPart>
</feature>
<proteinExistence type="inferred from homology"/>